<dbReference type="AlphaFoldDB" id="A0A1H6PV26"/>
<evidence type="ECO:0000313" key="2">
    <source>
        <dbReference type="EMBL" id="AOW06364.1"/>
    </source>
</evidence>
<dbReference type="GO" id="GO:0005840">
    <property type="term" value="C:ribosome"/>
    <property type="evidence" value="ECO:0007669"/>
    <property type="project" value="UniProtKB-KW"/>
</dbReference>
<evidence type="ECO:0000313" key="5">
    <source>
        <dbReference type="Proteomes" id="UP000256601"/>
    </source>
</evidence>
<organism evidence="2 4">
    <name type="scientific">Yarrowia lipolytica</name>
    <name type="common">Candida lipolytica</name>
    <dbReference type="NCBI Taxonomy" id="4952"/>
    <lineage>
        <taxon>Eukaryota</taxon>
        <taxon>Fungi</taxon>
        <taxon>Dikarya</taxon>
        <taxon>Ascomycota</taxon>
        <taxon>Saccharomycotina</taxon>
        <taxon>Dipodascomycetes</taxon>
        <taxon>Dipodascales</taxon>
        <taxon>Dipodascales incertae sedis</taxon>
        <taxon>Yarrowia</taxon>
    </lineage>
</organism>
<dbReference type="Proteomes" id="UP000182444">
    <property type="component" value="Chromosome 1E"/>
</dbReference>
<gene>
    <name evidence="3" type="ORF">B0I71DRAFT_128652</name>
    <name evidence="2" type="ORF">YALI1_E40324g</name>
</gene>
<evidence type="ECO:0000256" key="1">
    <source>
        <dbReference type="SAM" id="MobiDB-lite"/>
    </source>
</evidence>
<dbReference type="KEGG" id="yli:2911658"/>
<dbReference type="EMBL" id="KZ858959">
    <property type="protein sequence ID" value="RDW27755.1"/>
    <property type="molecule type" value="Genomic_DNA"/>
</dbReference>
<dbReference type="EMBL" id="CP017557">
    <property type="protein sequence ID" value="AOW06364.1"/>
    <property type="molecule type" value="Genomic_DNA"/>
</dbReference>
<evidence type="ECO:0000313" key="4">
    <source>
        <dbReference type="Proteomes" id="UP000182444"/>
    </source>
</evidence>
<dbReference type="VEuPathDB" id="FungiDB:YALI1_E40324g"/>
<proteinExistence type="predicted"/>
<dbReference type="GeneID" id="2911658"/>
<keyword evidence="3" id="KW-0689">Ribosomal protein</keyword>
<protein>
    <submittedName>
        <fullName evidence="3">Mitochondrial ribosomal protein MRP51</fullName>
    </submittedName>
</protein>
<reference evidence="3 5" key="2">
    <citation type="submission" date="2018-07" db="EMBL/GenBank/DDBJ databases">
        <title>Draft Genome Assemblies for Five Robust Yarrowia lipolytica Strains Exhibiting High Lipid Production and Pentose Sugar Utilization and Sugar Alcohol Secretion from Undetoxified Lignocellulosic Biomass Hydrolysates.</title>
        <authorList>
            <consortium name="DOE Joint Genome Institute"/>
            <person name="Walker C."/>
            <person name="Ryu S."/>
            <person name="Na H."/>
            <person name="Zane M."/>
            <person name="LaButti K."/>
            <person name="Lipzen A."/>
            <person name="Haridas S."/>
            <person name="Barry K."/>
            <person name="Grigoriev I.V."/>
            <person name="Quarterman J."/>
            <person name="Slininger P."/>
            <person name="Dien B."/>
            <person name="Trinh C.T."/>
        </authorList>
    </citation>
    <scope>NUCLEOTIDE SEQUENCE [LARGE SCALE GENOMIC DNA]</scope>
    <source>
        <strain evidence="3 5">YB392</strain>
    </source>
</reference>
<keyword evidence="3" id="KW-0687">Ribonucleoprotein</keyword>
<dbReference type="Proteomes" id="UP000256601">
    <property type="component" value="Unassembled WGS sequence"/>
</dbReference>
<feature type="region of interest" description="Disordered" evidence="1">
    <location>
        <begin position="1"/>
        <end position="32"/>
    </location>
</feature>
<evidence type="ECO:0000313" key="3">
    <source>
        <dbReference type="EMBL" id="RDW27755.1"/>
    </source>
</evidence>
<sequence>MSFGRLFRQSRIPAMHTSENVSPHAPTTQLVGSMRGKGKKLEYGLKHSRNPKQPKMVSVAGQDWLGLGTDYRPQDMGFARAQEQFSTAGIALEGPPLIQTASQSNLSYAFIKWCNDRGVKRSALDGEYLIQLAKEYAATQKFGPWDSISTKPVAGPSYFPKGSLHTSRNGVMANPMLPARIVDDQRTKAACIGVVATCEVNDSSIKHHRDKIVMMEVQGAKLDNDKLIMKLQSTTKKASANVWKDYTGSQKLQRMHADSNKHSQHRKYEKLFDLLQ</sequence>
<feature type="compositionally biased region" description="Polar residues" evidence="1">
    <location>
        <begin position="17"/>
        <end position="31"/>
    </location>
</feature>
<accession>A0A1H6PV26</accession>
<dbReference type="VEuPathDB" id="FungiDB:YALI0_E33979g"/>
<reference evidence="2 4" key="1">
    <citation type="journal article" date="2016" name="PLoS ONE">
        <title>Sequence Assembly of Yarrowia lipolytica Strain W29/CLIB89 Shows Transposable Element Diversity.</title>
        <authorList>
            <person name="Magnan C."/>
            <person name="Yu J."/>
            <person name="Chang I."/>
            <person name="Jahn E."/>
            <person name="Kanomata Y."/>
            <person name="Wu J."/>
            <person name="Zeller M."/>
            <person name="Oakes M."/>
            <person name="Baldi P."/>
            <person name="Sandmeyer S."/>
        </authorList>
    </citation>
    <scope>NUCLEOTIDE SEQUENCE [LARGE SCALE GENOMIC DNA]</scope>
    <source>
        <strain evidence="2">CLIB89</strain>
        <strain evidence="4">CLIB89(W29)</strain>
    </source>
</reference>
<name>A0A1H6PV26_YARLL</name>